<sequence length="83" mass="9717">MLMRYIDSEFHTDMLTTIGVDFKLKTMEVDGKIIKVQFWDTAGQERFKSIVSGYYRGADGVLVTYDVTNNSFYNVPRWLNEIH</sequence>
<dbReference type="AlphaFoldDB" id="A0AAW2YRS2"/>
<dbReference type="InterPro" id="IPR050227">
    <property type="entry name" value="Rab"/>
</dbReference>
<dbReference type="InterPro" id="IPR001806">
    <property type="entry name" value="Small_GTPase"/>
</dbReference>
<reference evidence="3 4" key="1">
    <citation type="submission" date="2024-03" db="EMBL/GenBank/DDBJ databases">
        <title>The Acrasis kona genome and developmental transcriptomes reveal deep origins of eukaryotic multicellular pathways.</title>
        <authorList>
            <person name="Sheikh S."/>
            <person name="Fu C.-J."/>
            <person name="Brown M.W."/>
            <person name="Baldauf S.L."/>
        </authorList>
    </citation>
    <scope>NUCLEOTIDE SEQUENCE [LARGE SCALE GENOMIC DNA]</scope>
    <source>
        <strain evidence="3 4">ATCC MYA-3509</strain>
    </source>
</reference>
<proteinExistence type="predicted"/>
<protein>
    <submittedName>
        <fullName evidence="3">GTP-binding protein YPTC1</fullName>
    </submittedName>
</protein>
<keyword evidence="2" id="KW-0342">GTP-binding</keyword>
<dbReference type="PROSITE" id="PS51419">
    <property type="entry name" value="RAB"/>
    <property type="match status" value="1"/>
</dbReference>
<keyword evidence="1" id="KW-0547">Nucleotide-binding</keyword>
<dbReference type="CDD" id="cd00154">
    <property type="entry name" value="Rab"/>
    <property type="match status" value="1"/>
</dbReference>
<evidence type="ECO:0000256" key="1">
    <source>
        <dbReference type="ARBA" id="ARBA00022741"/>
    </source>
</evidence>
<dbReference type="FunFam" id="3.40.50.300:FF:001447">
    <property type="entry name" value="Ras-related protein Rab-1B"/>
    <property type="match status" value="1"/>
</dbReference>
<name>A0AAW2YRS2_9EUKA</name>
<dbReference type="SUPFAM" id="SSF52540">
    <property type="entry name" value="P-loop containing nucleoside triphosphate hydrolases"/>
    <property type="match status" value="1"/>
</dbReference>
<dbReference type="Gene3D" id="3.40.50.300">
    <property type="entry name" value="P-loop containing nucleotide triphosphate hydrolases"/>
    <property type="match status" value="1"/>
</dbReference>
<evidence type="ECO:0000313" key="4">
    <source>
        <dbReference type="Proteomes" id="UP001431209"/>
    </source>
</evidence>
<accession>A0AAW2YRS2</accession>
<dbReference type="Proteomes" id="UP001431209">
    <property type="component" value="Unassembled WGS sequence"/>
</dbReference>
<dbReference type="PRINTS" id="PR00449">
    <property type="entry name" value="RASTRNSFRMNG"/>
</dbReference>
<dbReference type="PANTHER" id="PTHR47977">
    <property type="entry name" value="RAS-RELATED PROTEIN RAB"/>
    <property type="match status" value="1"/>
</dbReference>
<gene>
    <name evidence="3" type="ORF">AKO1_007247</name>
</gene>
<evidence type="ECO:0000256" key="2">
    <source>
        <dbReference type="ARBA" id="ARBA00023134"/>
    </source>
</evidence>
<evidence type="ECO:0000313" key="3">
    <source>
        <dbReference type="EMBL" id="KAL0480146.1"/>
    </source>
</evidence>
<dbReference type="SMART" id="SM00175">
    <property type="entry name" value="RAB"/>
    <property type="match status" value="1"/>
</dbReference>
<dbReference type="Pfam" id="PF00071">
    <property type="entry name" value="Ras"/>
    <property type="match status" value="1"/>
</dbReference>
<dbReference type="GO" id="GO:0005525">
    <property type="term" value="F:GTP binding"/>
    <property type="evidence" value="ECO:0007669"/>
    <property type="project" value="UniProtKB-KW"/>
</dbReference>
<dbReference type="InterPro" id="IPR005225">
    <property type="entry name" value="Small_GTP-bd"/>
</dbReference>
<dbReference type="NCBIfam" id="TIGR00231">
    <property type="entry name" value="small_GTP"/>
    <property type="match status" value="1"/>
</dbReference>
<dbReference type="InterPro" id="IPR027417">
    <property type="entry name" value="P-loop_NTPase"/>
</dbReference>
<comment type="caution">
    <text evidence="3">The sequence shown here is derived from an EMBL/GenBank/DDBJ whole genome shotgun (WGS) entry which is preliminary data.</text>
</comment>
<dbReference type="EMBL" id="JAOPGA020000631">
    <property type="protein sequence ID" value="KAL0480146.1"/>
    <property type="molecule type" value="Genomic_DNA"/>
</dbReference>
<organism evidence="3 4">
    <name type="scientific">Acrasis kona</name>
    <dbReference type="NCBI Taxonomy" id="1008807"/>
    <lineage>
        <taxon>Eukaryota</taxon>
        <taxon>Discoba</taxon>
        <taxon>Heterolobosea</taxon>
        <taxon>Tetramitia</taxon>
        <taxon>Eutetramitia</taxon>
        <taxon>Acrasidae</taxon>
        <taxon>Acrasis</taxon>
    </lineage>
</organism>
<keyword evidence="4" id="KW-1185">Reference proteome</keyword>
<dbReference type="GO" id="GO:0003924">
    <property type="term" value="F:GTPase activity"/>
    <property type="evidence" value="ECO:0007669"/>
    <property type="project" value="InterPro"/>
</dbReference>